<evidence type="ECO:0000256" key="3">
    <source>
        <dbReference type="ARBA" id="ARBA00023002"/>
    </source>
</evidence>
<dbReference type="SUPFAM" id="SSF51735">
    <property type="entry name" value="NAD(P)-binding Rossmann-fold domains"/>
    <property type="match status" value="1"/>
</dbReference>
<dbReference type="Gene3D" id="3.90.110.10">
    <property type="entry name" value="Lactate dehydrogenase/glycoside hydrolase, family 4, C-terminal"/>
    <property type="match status" value="1"/>
</dbReference>
<dbReference type="AlphaFoldDB" id="A0A833W7X0"/>
<dbReference type="InterPro" id="IPR015955">
    <property type="entry name" value="Lactate_DH/Glyco_Ohase_4_C"/>
</dbReference>
<dbReference type="Gene3D" id="3.40.50.720">
    <property type="entry name" value="NAD(P)-binding Rossmann-like Domain"/>
    <property type="match status" value="1"/>
</dbReference>
<name>A0A833W7X0_9HYME</name>
<evidence type="ECO:0000313" key="6">
    <source>
        <dbReference type="EMBL" id="KAF3426987.1"/>
    </source>
</evidence>
<dbReference type="InterPro" id="IPR022383">
    <property type="entry name" value="Lactate/malate_DH_C"/>
</dbReference>
<keyword evidence="4" id="KW-0520">NAD</keyword>
<accession>A0A833W7X0</accession>
<dbReference type="Pfam" id="PF02866">
    <property type="entry name" value="Ldh_1_C"/>
    <property type="match status" value="1"/>
</dbReference>
<dbReference type="OrthoDB" id="4069699at2759"/>
<evidence type="ECO:0000259" key="5">
    <source>
        <dbReference type="Pfam" id="PF02866"/>
    </source>
</evidence>
<gene>
    <name evidence="6" type="ORF">E2986_12196</name>
</gene>
<keyword evidence="2" id="KW-0816">Tricarboxylic acid cycle</keyword>
<reference evidence="6" key="1">
    <citation type="submission" date="2019-11" db="EMBL/GenBank/DDBJ databases">
        <title>The nuclear and mitochondrial genomes of Frieseomelitta varia - a highly eusocial stingless bee (Meliponini) with a permanently sterile worker caste.</title>
        <authorList>
            <person name="Freitas F.C.P."/>
            <person name="Lourenco A.P."/>
            <person name="Nunes F.M.F."/>
            <person name="Paschoal A.R."/>
            <person name="Abreu F.C.P."/>
            <person name="Barbin F.O."/>
            <person name="Bataglia L."/>
            <person name="Cardoso-Junior C.A.M."/>
            <person name="Cervoni M.S."/>
            <person name="Silva S.R."/>
            <person name="Dalarmi F."/>
            <person name="Del Lama M.A."/>
            <person name="Depintor T.S."/>
            <person name="Ferreira K.M."/>
            <person name="Goria P.S."/>
            <person name="Jaskot M.C."/>
            <person name="Lago D.C."/>
            <person name="Luna-Lucena D."/>
            <person name="Moda L.M."/>
            <person name="Nascimento L."/>
            <person name="Pedrino M."/>
            <person name="Rabico F.O."/>
            <person name="Sanches F.C."/>
            <person name="Santos D.E."/>
            <person name="Santos C.G."/>
            <person name="Vieira J."/>
            <person name="Lopes T.F."/>
            <person name="Barchuk A.R."/>
            <person name="Hartfelder K."/>
            <person name="Simoes Z.L.P."/>
            <person name="Bitondi M.M.G."/>
            <person name="Pinheiro D.G."/>
        </authorList>
    </citation>
    <scope>NUCLEOTIDE SEQUENCE</scope>
    <source>
        <strain evidence="6">USP_RPSP 00005682</strain>
        <tissue evidence="6">Whole individual</tissue>
    </source>
</reference>
<sequence length="390" mass="43599">MIGKQRYFLKSIKKYISRRFYRNISNMPVDDKKSKYAKDKIKEIKSKKESNVNNKPQFKNYNCFLPDYEGDIKVCMIGGGESLIYAAVLLKQFRLIKRIHVVDANDSLANAILDISHIDTSSRIKHFKRKHLKEALKEINIIALMDETNPNIELNPTAQFKAASSYVSEMAEQMAQLSSESLVAVFTRPVTATLPMVSEIYKLAGWWDPDRIIGSIACDRMRMEALTANLLDLNPAFLSVPMVGGADLNTIVPLLSCASPINQFTNVQQEMLLRSLRSADRKMKNIEFKGSVLSDGAAAAKLILALAEGLSGYKNVISSVYARSNVLPGCRYFTTELQFGQGGIQKNFGLPKMSATEVVLLEQAIPSINKYIAMGLKAIHTNRYITLKIV</sequence>
<comment type="caution">
    <text evidence="6">The sequence shown here is derived from an EMBL/GenBank/DDBJ whole genome shotgun (WGS) entry which is preliminary data.</text>
</comment>
<dbReference type="GO" id="GO:0006099">
    <property type="term" value="P:tricarboxylic acid cycle"/>
    <property type="evidence" value="ECO:0007669"/>
    <property type="project" value="UniProtKB-KW"/>
</dbReference>
<proteinExistence type="predicted"/>
<dbReference type="GO" id="GO:0030060">
    <property type="term" value="F:L-malate dehydrogenase (NAD+) activity"/>
    <property type="evidence" value="ECO:0007669"/>
    <property type="project" value="UniProtKB-EC"/>
</dbReference>
<evidence type="ECO:0000256" key="2">
    <source>
        <dbReference type="ARBA" id="ARBA00022532"/>
    </source>
</evidence>
<evidence type="ECO:0000256" key="4">
    <source>
        <dbReference type="ARBA" id="ARBA00023027"/>
    </source>
</evidence>
<evidence type="ECO:0000313" key="7">
    <source>
        <dbReference type="Proteomes" id="UP000655588"/>
    </source>
</evidence>
<evidence type="ECO:0000256" key="1">
    <source>
        <dbReference type="ARBA" id="ARBA00012995"/>
    </source>
</evidence>
<dbReference type="EMBL" id="WNWW01000281">
    <property type="protein sequence ID" value="KAF3426987.1"/>
    <property type="molecule type" value="Genomic_DNA"/>
</dbReference>
<dbReference type="SUPFAM" id="SSF56327">
    <property type="entry name" value="LDH C-terminal domain-like"/>
    <property type="match status" value="1"/>
</dbReference>
<dbReference type="PANTHER" id="PTHR11540:SF16">
    <property type="entry name" value="MALATE DEHYDROGENASE, MITOCHONDRIAL"/>
    <property type="match status" value="1"/>
</dbReference>
<keyword evidence="7" id="KW-1185">Reference proteome</keyword>
<dbReference type="PANTHER" id="PTHR11540">
    <property type="entry name" value="MALATE AND LACTATE DEHYDROGENASE"/>
    <property type="match status" value="1"/>
</dbReference>
<keyword evidence="3" id="KW-0560">Oxidoreductase</keyword>
<dbReference type="EC" id="1.1.1.37" evidence="1"/>
<dbReference type="GO" id="GO:0005739">
    <property type="term" value="C:mitochondrion"/>
    <property type="evidence" value="ECO:0007669"/>
    <property type="project" value="TreeGrafter"/>
</dbReference>
<protein>
    <recommendedName>
        <fullName evidence="1">malate dehydrogenase</fullName>
        <ecNumber evidence="1">1.1.1.37</ecNumber>
    </recommendedName>
</protein>
<feature type="domain" description="Lactate/malate dehydrogenase C-terminal" evidence="5">
    <location>
        <begin position="219"/>
        <end position="376"/>
    </location>
</feature>
<organism evidence="6 7">
    <name type="scientific">Frieseomelitta varia</name>
    <dbReference type="NCBI Taxonomy" id="561572"/>
    <lineage>
        <taxon>Eukaryota</taxon>
        <taxon>Metazoa</taxon>
        <taxon>Ecdysozoa</taxon>
        <taxon>Arthropoda</taxon>
        <taxon>Hexapoda</taxon>
        <taxon>Insecta</taxon>
        <taxon>Pterygota</taxon>
        <taxon>Neoptera</taxon>
        <taxon>Endopterygota</taxon>
        <taxon>Hymenoptera</taxon>
        <taxon>Apocrita</taxon>
        <taxon>Aculeata</taxon>
        <taxon>Apoidea</taxon>
        <taxon>Anthophila</taxon>
        <taxon>Apidae</taxon>
        <taxon>Frieseomelitta</taxon>
    </lineage>
</organism>
<dbReference type="InterPro" id="IPR036291">
    <property type="entry name" value="NAD(P)-bd_dom_sf"/>
</dbReference>
<dbReference type="Proteomes" id="UP000655588">
    <property type="component" value="Unassembled WGS sequence"/>
</dbReference>